<dbReference type="KEGG" id="cdet:87943915"/>
<evidence type="ECO:0000313" key="1">
    <source>
        <dbReference type="EMBL" id="WQF82398.1"/>
    </source>
</evidence>
<gene>
    <name evidence="1" type="ORF">CDEST_07412</name>
</gene>
<accession>A0AAX4IFZ9</accession>
<protein>
    <submittedName>
        <fullName evidence="1">Uncharacterized protein</fullName>
    </submittedName>
</protein>
<dbReference type="RefSeq" id="XP_062779622.1">
    <property type="nucleotide sequence ID" value="XM_062923571.1"/>
</dbReference>
<dbReference type="AlphaFoldDB" id="A0AAX4IFZ9"/>
<evidence type="ECO:0000313" key="2">
    <source>
        <dbReference type="Proteomes" id="UP001322277"/>
    </source>
</evidence>
<organism evidence="1 2">
    <name type="scientific">Colletotrichum destructivum</name>
    <dbReference type="NCBI Taxonomy" id="34406"/>
    <lineage>
        <taxon>Eukaryota</taxon>
        <taxon>Fungi</taxon>
        <taxon>Dikarya</taxon>
        <taxon>Ascomycota</taxon>
        <taxon>Pezizomycotina</taxon>
        <taxon>Sordariomycetes</taxon>
        <taxon>Hypocreomycetidae</taxon>
        <taxon>Glomerellales</taxon>
        <taxon>Glomerellaceae</taxon>
        <taxon>Colletotrichum</taxon>
        <taxon>Colletotrichum destructivum species complex</taxon>
    </lineage>
</organism>
<keyword evidence="2" id="KW-1185">Reference proteome</keyword>
<sequence>MSPQFSPLSMLPRLMVGYHRDGQVLKTCSGIRPLNNAGANKSRVVPPTGDD</sequence>
<dbReference type="GeneID" id="87943915"/>
<reference evidence="2" key="1">
    <citation type="journal article" date="2023" name="bioRxiv">
        <title>Complete genome of the Medicago anthracnose fungus, Colletotrichum destructivum, reveals a mini-chromosome-like region within a core chromosome.</title>
        <authorList>
            <person name="Lapalu N."/>
            <person name="Simon A."/>
            <person name="Lu A."/>
            <person name="Plaumann P.-L."/>
            <person name="Amselem J."/>
            <person name="Pigne S."/>
            <person name="Auger A."/>
            <person name="Koch C."/>
            <person name="Dallery J.-F."/>
            <person name="O'Connell R.J."/>
        </authorList>
    </citation>
    <scope>NUCLEOTIDE SEQUENCE [LARGE SCALE GENOMIC DNA]</scope>
    <source>
        <strain evidence="2">CBS 520.97</strain>
    </source>
</reference>
<name>A0AAX4IFZ9_9PEZI</name>
<dbReference type="Proteomes" id="UP001322277">
    <property type="component" value="Chromosome 4"/>
</dbReference>
<dbReference type="EMBL" id="CP137308">
    <property type="protein sequence ID" value="WQF82398.1"/>
    <property type="molecule type" value="Genomic_DNA"/>
</dbReference>
<proteinExistence type="predicted"/>